<dbReference type="Gene3D" id="3.30.950.10">
    <property type="entry name" value="Methyltransferase, Cobalt-precorrin-4 Transmethylase, Domain 2"/>
    <property type="match status" value="1"/>
</dbReference>
<dbReference type="InterPro" id="IPR002750">
    <property type="entry name" value="CobE/GbiG_C"/>
</dbReference>
<organism evidence="2 3">
    <name type="scientific">Streptomyces yaizuensis</name>
    <dbReference type="NCBI Taxonomy" id="2989713"/>
    <lineage>
        <taxon>Bacteria</taxon>
        <taxon>Bacillati</taxon>
        <taxon>Actinomycetota</taxon>
        <taxon>Actinomycetes</taxon>
        <taxon>Kitasatosporales</taxon>
        <taxon>Streptomycetaceae</taxon>
        <taxon>Streptomyces</taxon>
    </lineage>
</organism>
<gene>
    <name evidence="2" type="ORF">SYYSPA8_30255</name>
</gene>
<dbReference type="InterPro" id="IPR035996">
    <property type="entry name" value="4pyrrol_Methylase_sf"/>
</dbReference>
<proteinExistence type="predicted"/>
<comment type="caution">
    <text evidence="2">The sequence shown here is derived from an EMBL/GenBank/DDBJ whole genome shotgun (WGS) entry which is preliminary data.</text>
</comment>
<dbReference type="Proteomes" id="UP001291653">
    <property type="component" value="Unassembled WGS sequence"/>
</dbReference>
<dbReference type="InterPro" id="IPR014776">
    <property type="entry name" value="4pyrrole_Mease_sub2"/>
</dbReference>
<dbReference type="PANTHER" id="PTHR47036:SF1">
    <property type="entry name" value="COBALT-FACTOR III C(17)-METHYLTRANSFERASE-RELATED"/>
    <property type="match status" value="1"/>
</dbReference>
<dbReference type="InterPro" id="IPR051810">
    <property type="entry name" value="Precorrin_MeTrfase"/>
</dbReference>
<reference evidence="2 3" key="1">
    <citation type="submission" date="2022-10" db="EMBL/GenBank/DDBJ databases">
        <title>Draft genome sequence of Streptomyces sp. YSPA8.</title>
        <authorList>
            <person name="Moriuchi R."/>
            <person name="Dohra H."/>
            <person name="Yamamura H."/>
            <person name="Kodani S."/>
        </authorList>
    </citation>
    <scope>NUCLEOTIDE SEQUENCE [LARGE SCALE GENOMIC DNA]</scope>
    <source>
        <strain evidence="2 3">YSPA8</strain>
    </source>
</reference>
<evidence type="ECO:0000259" key="1">
    <source>
        <dbReference type="Pfam" id="PF01890"/>
    </source>
</evidence>
<dbReference type="SUPFAM" id="SSF159664">
    <property type="entry name" value="CobE/GbiG C-terminal domain-like"/>
    <property type="match status" value="1"/>
</dbReference>
<feature type="domain" description="CobE/GbiG C-terminal" evidence="1">
    <location>
        <begin position="15"/>
        <end position="136"/>
    </location>
</feature>
<sequence>MPFGPGEAVLRPPSLVVGVGGARGVSADEIVELVVTALAAAGLSVLSVAEVATAAAKAREPGIVAAARRLAVPLVTHPAERLAAVPVPHPSGAVLRALGTASVAEAAALAGGGELLVPKRKSAPLGRPARATCAVARRPGAAAGGGLPGAGRPGGDPFWIGLSDGFPPWDLQRARLRAVAATGADLTLLNPFDLQGEQRLGRILALLQEERPPCTPVRIIENASRTGESSRVTVLAGVDPALVDMMSVVTVGTSATRAIAGRAATPPGHRWQA</sequence>
<keyword evidence="3" id="KW-1185">Reference proteome</keyword>
<dbReference type="Pfam" id="PF01890">
    <property type="entry name" value="CbiG_C"/>
    <property type="match status" value="1"/>
</dbReference>
<dbReference type="PANTHER" id="PTHR47036">
    <property type="entry name" value="COBALT-FACTOR III C(17)-METHYLTRANSFERASE-RELATED"/>
    <property type="match status" value="1"/>
</dbReference>
<dbReference type="EMBL" id="BSBI01000015">
    <property type="protein sequence ID" value="GLF98670.1"/>
    <property type="molecule type" value="Genomic_DNA"/>
</dbReference>
<dbReference type="Gene3D" id="3.30.420.180">
    <property type="entry name" value="CobE/GbiG C-terminal domain"/>
    <property type="match status" value="1"/>
</dbReference>
<protein>
    <submittedName>
        <fullName evidence="2">Cobalamin biosynthesis protein</fullName>
    </submittedName>
</protein>
<evidence type="ECO:0000313" key="2">
    <source>
        <dbReference type="EMBL" id="GLF98670.1"/>
    </source>
</evidence>
<evidence type="ECO:0000313" key="3">
    <source>
        <dbReference type="Proteomes" id="UP001291653"/>
    </source>
</evidence>
<accession>A0ABQ5P7V6</accession>
<dbReference type="SUPFAM" id="SSF53790">
    <property type="entry name" value="Tetrapyrrole methylase"/>
    <property type="match status" value="1"/>
</dbReference>
<dbReference type="InterPro" id="IPR036518">
    <property type="entry name" value="CobE/GbiG_C_sf"/>
</dbReference>
<name>A0ABQ5P7V6_9ACTN</name>